<keyword evidence="1" id="KW-0472">Membrane</keyword>
<comment type="caution">
    <text evidence="3">The sequence shown here is derived from an EMBL/GenBank/DDBJ whole genome shotgun (WGS) entry which is preliminary data.</text>
</comment>
<organism evidence="3 4">
    <name type="scientific">Luedemannella flava</name>
    <dbReference type="NCBI Taxonomy" id="349316"/>
    <lineage>
        <taxon>Bacteria</taxon>
        <taxon>Bacillati</taxon>
        <taxon>Actinomycetota</taxon>
        <taxon>Actinomycetes</taxon>
        <taxon>Micromonosporales</taxon>
        <taxon>Micromonosporaceae</taxon>
        <taxon>Luedemannella</taxon>
    </lineage>
</organism>
<reference evidence="4" key="1">
    <citation type="journal article" date="2019" name="Int. J. Syst. Evol. Microbiol.">
        <title>The Global Catalogue of Microorganisms (GCM) 10K type strain sequencing project: providing services to taxonomists for standard genome sequencing and annotation.</title>
        <authorList>
            <consortium name="The Broad Institute Genomics Platform"/>
            <consortium name="The Broad Institute Genome Sequencing Center for Infectious Disease"/>
            <person name="Wu L."/>
            <person name="Ma J."/>
        </authorList>
    </citation>
    <scope>NUCLEOTIDE SEQUENCE [LARGE SCALE GENOMIC DNA]</scope>
    <source>
        <strain evidence="4">JCM 13250</strain>
    </source>
</reference>
<sequence length="151" mass="15823">MTDTARFTMGDHPDLLEMRERYERASASGPAVIADGFMLLAGLWLAISPWVLHFSATAPSIALNNLVLGIAVAVVAMSLTLMPQRMVRLSWATAVIGAWVVASPWIIQQSSVTAGIWINNVVTGAVTAVLGIAAGAILMGGSRAAGDRSGY</sequence>
<accession>A0ABP4Y5L3</accession>
<feature type="transmembrane region" description="Helical" evidence="1">
    <location>
        <begin position="62"/>
        <end position="82"/>
    </location>
</feature>
<evidence type="ECO:0000313" key="3">
    <source>
        <dbReference type="EMBL" id="GAA1801167.1"/>
    </source>
</evidence>
<evidence type="ECO:0000256" key="1">
    <source>
        <dbReference type="SAM" id="Phobius"/>
    </source>
</evidence>
<feature type="domain" description="SPW repeat-containing integral membrane" evidence="2">
    <location>
        <begin position="34"/>
        <end position="131"/>
    </location>
</feature>
<name>A0ABP4Y5L3_9ACTN</name>
<keyword evidence="1" id="KW-1133">Transmembrane helix</keyword>
<dbReference type="Proteomes" id="UP001500218">
    <property type="component" value="Unassembled WGS sequence"/>
</dbReference>
<keyword evidence="1" id="KW-0812">Transmembrane</keyword>
<protein>
    <recommendedName>
        <fullName evidence="2">SPW repeat-containing integral membrane domain-containing protein</fullName>
    </recommendedName>
</protein>
<evidence type="ECO:0000259" key="2">
    <source>
        <dbReference type="Pfam" id="PF03779"/>
    </source>
</evidence>
<gene>
    <name evidence="3" type="ORF">GCM10009682_23600</name>
</gene>
<feature type="transmembrane region" description="Helical" evidence="1">
    <location>
        <begin position="114"/>
        <end position="139"/>
    </location>
</feature>
<dbReference type="InterPro" id="IPR005530">
    <property type="entry name" value="SPW"/>
</dbReference>
<dbReference type="EMBL" id="BAAALT010000059">
    <property type="protein sequence ID" value="GAA1801167.1"/>
    <property type="molecule type" value="Genomic_DNA"/>
</dbReference>
<feature type="transmembrane region" description="Helical" evidence="1">
    <location>
        <begin position="27"/>
        <end position="47"/>
    </location>
</feature>
<keyword evidence="4" id="KW-1185">Reference proteome</keyword>
<feature type="transmembrane region" description="Helical" evidence="1">
    <location>
        <begin position="89"/>
        <end position="108"/>
    </location>
</feature>
<dbReference type="Pfam" id="PF03779">
    <property type="entry name" value="SPW"/>
    <property type="match status" value="1"/>
</dbReference>
<proteinExistence type="predicted"/>
<evidence type="ECO:0000313" key="4">
    <source>
        <dbReference type="Proteomes" id="UP001500218"/>
    </source>
</evidence>
<dbReference type="RefSeq" id="WP_344129432.1">
    <property type="nucleotide sequence ID" value="NZ_BAAALT010000059.1"/>
</dbReference>